<evidence type="ECO:0000256" key="1">
    <source>
        <dbReference type="SAM" id="Phobius"/>
    </source>
</evidence>
<comment type="caution">
    <text evidence="2">The sequence shown here is derived from an EMBL/GenBank/DDBJ whole genome shotgun (WGS) entry which is preliminary data.</text>
</comment>
<feature type="transmembrane region" description="Helical" evidence="1">
    <location>
        <begin position="135"/>
        <end position="156"/>
    </location>
</feature>
<keyword evidence="1" id="KW-0472">Membrane</keyword>
<gene>
    <name evidence="2" type="ORF">A3A77_03715</name>
</gene>
<organism evidence="2 3">
    <name type="scientific">Candidatus Blackburnbacteria bacterium RIFCSPLOWO2_01_FULL_40_20</name>
    <dbReference type="NCBI Taxonomy" id="1797519"/>
    <lineage>
        <taxon>Bacteria</taxon>
        <taxon>Candidatus Blackburniibacteriota</taxon>
    </lineage>
</organism>
<protein>
    <submittedName>
        <fullName evidence="2">Uncharacterized protein</fullName>
    </submittedName>
</protein>
<proteinExistence type="predicted"/>
<evidence type="ECO:0000313" key="2">
    <source>
        <dbReference type="EMBL" id="OGY13335.1"/>
    </source>
</evidence>
<keyword evidence="1" id="KW-1133">Transmembrane helix</keyword>
<evidence type="ECO:0000313" key="3">
    <source>
        <dbReference type="Proteomes" id="UP000178659"/>
    </source>
</evidence>
<reference evidence="2 3" key="1">
    <citation type="journal article" date="2016" name="Nat. Commun.">
        <title>Thousands of microbial genomes shed light on interconnected biogeochemical processes in an aquifer system.</title>
        <authorList>
            <person name="Anantharaman K."/>
            <person name="Brown C.T."/>
            <person name="Hug L.A."/>
            <person name="Sharon I."/>
            <person name="Castelle C.J."/>
            <person name="Probst A.J."/>
            <person name="Thomas B.C."/>
            <person name="Singh A."/>
            <person name="Wilkins M.J."/>
            <person name="Karaoz U."/>
            <person name="Brodie E.L."/>
            <person name="Williams K.H."/>
            <person name="Hubbard S.S."/>
            <person name="Banfield J.F."/>
        </authorList>
    </citation>
    <scope>NUCLEOTIDE SEQUENCE [LARGE SCALE GENOMIC DNA]</scope>
</reference>
<name>A0A1G1VD66_9BACT</name>
<accession>A0A1G1VD66</accession>
<feature type="transmembrane region" description="Helical" evidence="1">
    <location>
        <begin position="168"/>
        <end position="191"/>
    </location>
</feature>
<keyword evidence="1" id="KW-0812">Transmembrane</keyword>
<feature type="transmembrane region" description="Helical" evidence="1">
    <location>
        <begin position="64"/>
        <end position="86"/>
    </location>
</feature>
<dbReference type="EMBL" id="MHCC01000016">
    <property type="protein sequence ID" value="OGY13335.1"/>
    <property type="molecule type" value="Genomic_DNA"/>
</dbReference>
<dbReference type="AlphaFoldDB" id="A0A1G1VD66"/>
<dbReference type="Proteomes" id="UP000178659">
    <property type="component" value="Unassembled WGS sequence"/>
</dbReference>
<sequence length="198" mass="21818">MPMERGSSPEEMGIKQEVAKLEMENNQLVETKTLFPTFTKIASKLRATFGIIYEPQGGSNFNKLTIIAAVLSIPAAILVVFSLIMFQLSGNDGFFLVFMFVAQLIEPQSLLRGFIGILNEPGFSLGIKFLSFTIYTIFVLLVPMSIAALIVGLISLKQIYQRKERGGLFATLCICTNLMAIGIIGFFAIMLTSETGWL</sequence>